<keyword evidence="2" id="KW-1185">Reference proteome</keyword>
<reference evidence="1" key="2">
    <citation type="journal article" date="2023" name="Int. J. Mol. Sci.">
        <title>De Novo Assembly and Annotation of 11 Diverse Shrub Willow (Salix) Genomes Reveals Novel Gene Organization in Sex-Linked Regions.</title>
        <authorList>
            <person name="Hyden B."/>
            <person name="Feng K."/>
            <person name="Yates T.B."/>
            <person name="Jawdy S."/>
            <person name="Cereghino C."/>
            <person name="Smart L.B."/>
            <person name="Muchero W."/>
        </authorList>
    </citation>
    <scope>NUCLEOTIDE SEQUENCE</scope>
    <source>
        <tissue evidence="1">Shoot tip</tissue>
    </source>
</reference>
<protein>
    <submittedName>
        <fullName evidence="1">Uncharacterized protein</fullName>
    </submittedName>
</protein>
<proteinExistence type="predicted"/>
<name>A0A9Q0PBJ5_SALPP</name>
<gene>
    <name evidence="1" type="ORF">OIU79_015304</name>
</gene>
<sequence>MRHATLYGRPIGLDEKIKIDLIVTKTAGFYLRFLVNLEAICQEKRLKIFPVDRVKVFACLACFRLKFSVQNERWSKSLHLQPYG</sequence>
<dbReference type="EMBL" id="JAPFFK010000019">
    <property type="protein sequence ID" value="KAJ6685210.1"/>
    <property type="molecule type" value="Genomic_DNA"/>
</dbReference>
<comment type="caution">
    <text evidence="1">The sequence shown here is derived from an EMBL/GenBank/DDBJ whole genome shotgun (WGS) entry which is preliminary data.</text>
</comment>
<dbReference type="Proteomes" id="UP001151532">
    <property type="component" value="Chromosome 2"/>
</dbReference>
<evidence type="ECO:0000313" key="1">
    <source>
        <dbReference type="EMBL" id="KAJ6685210.1"/>
    </source>
</evidence>
<reference evidence="1" key="1">
    <citation type="submission" date="2022-11" db="EMBL/GenBank/DDBJ databases">
        <authorList>
            <person name="Hyden B.L."/>
            <person name="Feng K."/>
            <person name="Yates T."/>
            <person name="Jawdy S."/>
            <person name="Smart L.B."/>
            <person name="Muchero W."/>
        </authorList>
    </citation>
    <scope>NUCLEOTIDE SEQUENCE</scope>
    <source>
        <tissue evidence="1">Shoot tip</tissue>
    </source>
</reference>
<accession>A0A9Q0PBJ5</accession>
<organism evidence="1 2">
    <name type="scientific">Salix purpurea</name>
    <name type="common">Purple osier willow</name>
    <dbReference type="NCBI Taxonomy" id="77065"/>
    <lineage>
        <taxon>Eukaryota</taxon>
        <taxon>Viridiplantae</taxon>
        <taxon>Streptophyta</taxon>
        <taxon>Embryophyta</taxon>
        <taxon>Tracheophyta</taxon>
        <taxon>Spermatophyta</taxon>
        <taxon>Magnoliopsida</taxon>
        <taxon>eudicotyledons</taxon>
        <taxon>Gunneridae</taxon>
        <taxon>Pentapetalae</taxon>
        <taxon>rosids</taxon>
        <taxon>fabids</taxon>
        <taxon>Malpighiales</taxon>
        <taxon>Salicaceae</taxon>
        <taxon>Saliceae</taxon>
        <taxon>Salix</taxon>
    </lineage>
</organism>
<evidence type="ECO:0000313" key="2">
    <source>
        <dbReference type="Proteomes" id="UP001151532"/>
    </source>
</evidence>
<dbReference type="AlphaFoldDB" id="A0A9Q0PBJ5"/>